<dbReference type="InterPro" id="IPR050960">
    <property type="entry name" value="AB_hydrolase_4_sf"/>
</dbReference>
<dbReference type="AlphaFoldDB" id="A0A0R3X6I6"/>
<protein>
    <submittedName>
        <fullName evidence="4">Hydrolase_4 domain-containing protein</fullName>
    </submittedName>
</protein>
<dbReference type="OrthoDB" id="247542at2759"/>
<dbReference type="Proteomes" id="UP000274429">
    <property type="component" value="Unassembled WGS sequence"/>
</dbReference>
<dbReference type="GO" id="GO:0008126">
    <property type="term" value="F:acetylesterase activity"/>
    <property type="evidence" value="ECO:0007669"/>
    <property type="project" value="TreeGrafter"/>
</dbReference>
<evidence type="ECO:0000256" key="1">
    <source>
        <dbReference type="ARBA" id="ARBA00010884"/>
    </source>
</evidence>
<dbReference type="Gene3D" id="3.40.50.1820">
    <property type="entry name" value="alpha/beta hydrolase"/>
    <property type="match status" value="1"/>
</dbReference>
<dbReference type="PANTHER" id="PTHR10794">
    <property type="entry name" value="ABHYDROLASE DOMAIN-CONTAINING PROTEIN"/>
    <property type="match status" value="1"/>
</dbReference>
<reference evidence="4" key="1">
    <citation type="submission" date="2017-02" db="UniProtKB">
        <authorList>
            <consortium name="WormBaseParasite"/>
        </authorList>
    </citation>
    <scope>IDENTIFICATION</scope>
</reference>
<keyword evidence="3" id="KW-1185">Reference proteome</keyword>
<dbReference type="InterPro" id="IPR029058">
    <property type="entry name" value="AB_hydrolase_fold"/>
</dbReference>
<dbReference type="GO" id="GO:0051792">
    <property type="term" value="P:medium-chain fatty acid biosynthetic process"/>
    <property type="evidence" value="ECO:0007669"/>
    <property type="project" value="TreeGrafter"/>
</dbReference>
<comment type="similarity">
    <text evidence="1">Belongs to the AB hydrolase superfamily. AB hydrolase 4 family.</text>
</comment>
<evidence type="ECO:0000313" key="3">
    <source>
        <dbReference type="Proteomes" id="UP000274429"/>
    </source>
</evidence>
<proteinExistence type="inferred from homology"/>
<dbReference type="SUPFAM" id="SSF53474">
    <property type="entry name" value="alpha/beta-Hydrolases"/>
    <property type="match status" value="1"/>
</dbReference>
<dbReference type="GO" id="GO:0047372">
    <property type="term" value="F:monoacylglycerol lipase activity"/>
    <property type="evidence" value="ECO:0007669"/>
    <property type="project" value="TreeGrafter"/>
</dbReference>
<reference evidence="2 3" key="2">
    <citation type="submission" date="2018-11" db="EMBL/GenBank/DDBJ databases">
        <authorList>
            <consortium name="Pathogen Informatics"/>
        </authorList>
    </citation>
    <scope>NUCLEOTIDE SEQUENCE [LARGE SCALE GENOMIC DNA]</scope>
</reference>
<name>A0A0R3X6I6_HYDTA</name>
<dbReference type="WBParaSite" id="TTAC_0000912201-mRNA-1">
    <property type="protein sequence ID" value="TTAC_0000912201-mRNA-1"/>
    <property type="gene ID" value="TTAC_0000912201"/>
</dbReference>
<dbReference type="GO" id="GO:0051793">
    <property type="term" value="P:medium-chain fatty acid catabolic process"/>
    <property type="evidence" value="ECO:0007669"/>
    <property type="project" value="TreeGrafter"/>
</dbReference>
<sequence length="165" mass="18512">MDFFRSHVPFLSEVYSPFVFGYTGRVQTILGSIFHRAERCNYDEYDLVLNIVPFHREVVDLADGGEVTLSWVNFDGMADDTPIAVLLPGLTGCGCCDYITSIVKGINECKYRCVVFNNRGTCRRKLKTPRAYCASNTSDVALVFDHIRYRYPNAPMIAVGISFGA</sequence>
<dbReference type="EMBL" id="UYWX01020682">
    <property type="protein sequence ID" value="VDM33828.1"/>
    <property type="molecule type" value="Genomic_DNA"/>
</dbReference>
<gene>
    <name evidence="2" type="ORF">TTAC_LOCUS9107</name>
</gene>
<evidence type="ECO:0000313" key="2">
    <source>
        <dbReference type="EMBL" id="VDM33828.1"/>
    </source>
</evidence>
<dbReference type="PANTHER" id="PTHR10794:SF63">
    <property type="entry name" value="ALPHA_BETA HYDROLASE 1, ISOFORM A"/>
    <property type="match status" value="1"/>
</dbReference>
<organism evidence="4">
    <name type="scientific">Hydatigena taeniaeformis</name>
    <name type="common">Feline tapeworm</name>
    <name type="synonym">Taenia taeniaeformis</name>
    <dbReference type="NCBI Taxonomy" id="6205"/>
    <lineage>
        <taxon>Eukaryota</taxon>
        <taxon>Metazoa</taxon>
        <taxon>Spiralia</taxon>
        <taxon>Lophotrochozoa</taxon>
        <taxon>Platyhelminthes</taxon>
        <taxon>Cestoda</taxon>
        <taxon>Eucestoda</taxon>
        <taxon>Cyclophyllidea</taxon>
        <taxon>Taeniidae</taxon>
        <taxon>Hydatigera</taxon>
    </lineage>
</organism>
<evidence type="ECO:0000313" key="4">
    <source>
        <dbReference type="WBParaSite" id="TTAC_0000912201-mRNA-1"/>
    </source>
</evidence>
<accession>A0A0R3X6I6</accession>
<dbReference type="STRING" id="6205.A0A0R3X6I6"/>